<keyword evidence="2" id="KW-1185">Reference proteome</keyword>
<dbReference type="Proteomes" id="UP000305539">
    <property type="component" value="Unassembled WGS sequence"/>
</dbReference>
<dbReference type="EMBL" id="SWJE01000003">
    <property type="protein sequence ID" value="TKC91171.1"/>
    <property type="molecule type" value="Genomic_DNA"/>
</dbReference>
<proteinExistence type="predicted"/>
<protein>
    <submittedName>
        <fullName evidence="1">Uncharacterized protein</fullName>
    </submittedName>
</protein>
<comment type="caution">
    <text evidence="1">The sequence shown here is derived from an EMBL/GenBank/DDBJ whole genome shotgun (WGS) entry which is preliminary data.</text>
</comment>
<evidence type="ECO:0000313" key="2">
    <source>
        <dbReference type="Proteomes" id="UP000305539"/>
    </source>
</evidence>
<name>A0A4U1IC51_9BURK</name>
<accession>A0A4U1IC51</accession>
<gene>
    <name evidence="1" type="ORF">FAZ69_07365</name>
</gene>
<dbReference type="OrthoDB" id="9106107at2"/>
<organism evidence="1 2">
    <name type="scientific">Trinickia terrae</name>
    <dbReference type="NCBI Taxonomy" id="2571161"/>
    <lineage>
        <taxon>Bacteria</taxon>
        <taxon>Pseudomonadati</taxon>
        <taxon>Pseudomonadota</taxon>
        <taxon>Betaproteobacteria</taxon>
        <taxon>Burkholderiales</taxon>
        <taxon>Burkholderiaceae</taxon>
        <taxon>Trinickia</taxon>
    </lineage>
</organism>
<sequence length="97" mass="10524">MMTPTPSKRSFVVSYDETTEKLSVCALKDSDLAPLRGSEVVADWPLASINYELGEDVARRLGITALSILALYHPSLKPMLKVSLQVPPLPDDTPAGQ</sequence>
<reference evidence="1 2" key="1">
    <citation type="submission" date="2019-04" db="EMBL/GenBank/DDBJ databases">
        <title>Trinickia sp. 7GSK02, isolated from subtropical forest soil.</title>
        <authorList>
            <person name="Gao Z.-H."/>
            <person name="Qiu L.-H."/>
        </authorList>
    </citation>
    <scope>NUCLEOTIDE SEQUENCE [LARGE SCALE GENOMIC DNA]</scope>
    <source>
        <strain evidence="1 2">7GSK02</strain>
    </source>
</reference>
<evidence type="ECO:0000313" key="1">
    <source>
        <dbReference type="EMBL" id="TKC91171.1"/>
    </source>
</evidence>
<dbReference type="AlphaFoldDB" id="A0A4U1IC51"/>